<reference evidence="8 9" key="1">
    <citation type="submission" date="2016-06" db="EMBL/GenBank/DDBJ databases">
        <title>Living apart together: crosstalk between the core and supernumerary genomes in a fungal plant pathogen.</title>
        <authorList>
            <person name="Vanheule A."/>
            <person name="Audenaert K."/>
            <person name="Warris S."/>
            <person name="Van De Geest H."/>
            <person name="Schijlen E."/>
            <person name="Hofte M."/>
            <person name="De Saeger S."/>
            <person name="Haesaert G."/>
            <person name="Waalwijk C."/>
            <person name="Van Der Lee T."/>
        </authorList>
    </citation>
    <scope>NUCLEOTIDE SEQUENCE [LARGE SCALE GENOMIC DNA]</scope>
    <source>
        <strain evidence="8 9">2516</strain>
    </source>
</reference>
<dbReference type="InterPro" id="IPR004358">
    <property type="entry name" value="Sig_transdc_His_kin-like_C"/>
</dbReference>
<dbReference type="Gene3D" id="3.30.565.10">
    <property type="entry name" value="Histidine kinase-like ATPase, C-terminal domain"/>
    <property type="match status" value="1"/>
</dbReference>
<dbReference type="SMART" id="SM00448">
    <property type="entry name" value="REC"/>
    <property type="match status" value="1"/>
</dbReference>
<feature type="compositionally biased region" description="Basic and acidic residues" evidence="5">
    <location>
        <begin position="298"/>
        <end position="307"/>
    </location>
</feature>
<dbReference type="InterPro" id="IPR001789">
    <property type="entry name" value="Sig_transdc_resp-reg_receiver"/>
</dbReference>
<evidence type="ECO:0000256" key="5">
    <source>
        <dbReference type="SAM" id="MobiDB-lite"/>
    </source>
</evidence>
<dbReference type="SUPFAM" id="SSF55874">
    <property type="entry name" value="ATPase domain of HSP90 chaperone/DNA topoisomerase II/histidine kinase"/>
    <property type="match status" value="1"/>
</dbReference>
<dbReference type="Proteomes" id="UP000091967">
    <property type="component" value="Unassembled WGS sequence"/>
</dbReference>
<sequence length="1156" mass="128441">MPIPHQSVSQPFHQFFAWIVSARHSGSGSHMALPLLLPTWQQRDLARERETFRYDPSLVANSVLNSTDDLIPPHNLTTSSDATLTSFCQLAALRLNASRALVSLFDRSSQYVVAEATQSGRLVPNSPSHSPDQDLWLCGTHFPRSFGVCEQVIQECAQSSKSEPQVTVINDLVEHKTLCLRPYCHGWPNNRFYAGIPLTTPRGIVIGVLCVFDSQPRSGLDDTSKTILQDLSQCIMSHLEDRRVSERYRQADRVTRGIRRFFHGRTSKTELQRDRLLAAEPRLRTPGAEFSPQFNRSTDTRHGDDRLSSTCASAADIMRDALEVDGLLLLDASHSHRSPGAELKDPLGAPKDSQLAADDLCPVFGSSVTAELRQEASSYFGHSSLHTSVLRRLLHYCPRGTIWTFDSSEGDASDNYDNPSDEISSEASDDDRITEETDESSPIDQESAIQHHQKRQQLRKDIQTLLPGAKSVAFFPIWNAQKRRWFAGGFAYTNKSSRMFSPKRELSYLRALGTVLMAEVSFIKEREVEHSKLDVLDSISHELRSPLHGIFFGTGVLRSGNLNSSQNDALLSVEACSQTLLDTIDQILDWSKINHFTTSLQKSSGYTHTDVDSRVLRSSRTNSMEAGMMSIASDVDLPQLIEDVIESVHVGHEFQKHTLGTSGDSVRLVVHFEPSPNWRFHVQPGAIRRIVMNILGNSLRFTSSGAIHVRVGQSETDDVSVRLVTLTISDTGCGMSSEFLTNELFSPFTQQNMMDAGTGLGLSIVRRITQNLGGNVEVQSLVSVGTAVRVTLPLQVTDKMVQGTNTVLQQDINKDLEGLRVSILGLEDSKVEHTADLGWDSMTSEKDCISAICRDWLGSHIVEIPEVQHQHPHVVLCDERSLDRAKLLIQQNESTSFMVICDDPVVARKLEKEQADNGNSDSDRVVLFTHRPVGPRKLKRLLSRFSKDQKAPRPKLSDPTAPGSINLHAIEALKVRLDPPTPPDVDCEKRDGPGFHLPTGSEWISSQQSPRSPLTTPPEKPNPISDTGSTGETFLLVDDNPINLKMLIMFMKKLKLQYSTASNGQEAVTKYKENPSSYKCVFMDISMPVMNGFEATRHIRTFEAECSIPKCNIFALTGLASRDAQQEAVLSGIDLFLTKPIALAEMKHLLESKELI</sequence>
<dbReference type="SMART" id="SM00388">
    <property type="entry name" value="HisKA"/>
    <property type="match status" value="1"/>
</dbReference>
<feature type="compositionally biased region" description="Acidic residues" evidence="5">
    <location>
        <begin position="408"/>
        <end position="429"/>
    </location>
</feature>
<dbReference type="SMART" id="SM00065">
    <property type="entry name" value="GAF"/>
    <property type="match status" value="1"/>
</dbReference>
<evidence type="ECO:0000313" key="9">
    <source>
        <dbReference type="Proteomes" id="UP000091967"/>
    </source>
</evidence>
<name>A0A1B8AZZ5_FUSPO</name>
<dbReference type="InterPro" id="IPR003661">
    <property type="entry name" value="HisK_dim/P_dom"/>
</dbReference>
<dbReference type="InterPro" id="IPR036890">
    <property type="entry name" value="HATPase_C_sf"/>
</dbReference>
<dbReference type="PROSITE" id="PS50109">
    <property type="entry name" value="HIS_KIN"/>
    <property type="match status" value="1"/>
</dbReference>
<dbReference type="FunFam" id="3.30.450.40:FF:000083">
    <property type="entry name" value="Sensor histidine kinase/response regulator, putative (AFU_orthologue AFUA_4G00660)"/>
    <property type="match status" value="1"/>
</dbReference>
<evidence type="ECO:0000256" key="1">
    <source>
        <dbReference type="ARBA" id="ARBA00022553"/>
    </source>
</evidence>
<evidence type="ECO:0000256" key="4">
    <source>
        <dbReference type="PROSITE-ProRule" id="PRU00169"/>
    </source>
</evidence>
<keyword evidence="2" id="KW-0808">Transferase</keyword>
<dbReference type="InterPro" id="IPR036097">
    <property type="entry name" value="HisK_dim/P_sf"/>
</dbReference>
<dbReference type="SUPFAM" id="SSF55781">
    <property type="entry name" value="GAF domain-like"/>
    <property type="match status" value="1"/>
</dbReference>
<dbReference type="InterPro" id="IPR029016">
    <property type="entry name" value="GAF-like_dom_sf"/>
</dbReference>
<dbReference type="CDD" id="cd00082">
    <property type="entry name" value="HisKA"/>
    <property type="match status" value="1"/>
</dbReference>
<dbReference type="InterPro" id="IPR003594">
    <property type="entry name" value="HATPase_dom"/>
</dbReference>
<dbReference type="SUPFAM" id="SSF52172">
    <property type="entry name" value="CheY-like"/>
    <property type="match status" value="1"/>
</dbReference>
<evidence type="ECO:0000313" key="8">
    <source>
        <dbReference type="EMBL" id="OBS26001.1"/>
    </source>
</evidence>
<dbReference type="InterPro" id="IPR011006">
    <property type="entry name" value="CheY-like_superfamily"/>
</dbReference>
<dbReference type="InterPro" id="IPR003018">
    <property type="entry name" value="GAF"/>
</dbReference>
<comment type="caution">
    <text evidence="8">The sequence shown here is derived from an EMBL/GenBank/DDBJ whole genome shotgun (WGS) entry which is preliminary data.</text>
</comment>
<keyword evidence="1 4" id="KW-0597">Phosphoprotein</keyword>
<dbReference type="Pfam" id="PF02518">
    <property type="entry name" value="HATPase_c"/>
    <property type="match status" value="1"/>
</dbReference>
<gene>
    <name evidence="8" type="ORF">FPOA_06531</name>
</gene>
<protein>
    <recommendedName>
        <fullName evidence="10">Histidine kinase</fullName>
    </recommendedName>
</protein>
<accession>A0A1B8AZZ5</accession>
<dbReference type="Pfam" id="PF00512">
    <property type="entry name" value="HisKA"/>
    <property type="match status" value="1"/>
</dbReference>
<keyword evidence="3" id="KW-0418">Kinase</keyword>
<dbReference type="PANTHER" id="PTHR43719">
    <property type="entry name" value="TWO-COMPONENT HISTIDINE KINASE"/>
    <property type="match status" value="1"/>
</dbReference>
<dbReference type="AlphaFoldDB" id="A0A1B8AZZ5"/>
<dbReference type="InterPro" id="IPR050956">
    <property type="entry name" value="2C_system_His_kinase"/>
</dbReference>
<keyword evidence="9" id="KW-1185">Reference proteome</keyword>
<dbReference type="Gene3D" id="3.40.50.2300">
    <property type="match status" value="1"/>
</dbReference>
<feature type="domain" description="Histidine kinase" evidence="6">
    <location>
        <begin position="538"/>
        <end position="796"/>
    </location>
</feature>
<feature type="modified residue" description="4-aspartylphosphate" evidence="4">
    <location>
        <position position="1084"/>
    </location>
</feature>
<dbReference type="PRINTS" id="PR00344">
    <property type="entry name" value="BCTRLSENSOR"/>
</dbReference>
<dbReference type="CDD" id="cd17546">
    <property type="entry name" value="REC_hyHK_CKI1_RcsC-like"/>
    <property type="match status" value="1"/>
</dbReference>
<feature type="domain" description="Response regulatory" evidence="7">
    <location>
        <begin position="1033"/>
        <end position="1154"/>
    </location>
</feature>
<feature type="region of interest" description="Disordered" evidence="5">
    <location>
        <begin position="977"/>
        <end position="1032"/>
    </location>
</feature>
<dbReference type="SMART" id="SM00387">
    <property type="entry name" value="HATPase_c"/>
    <property type="match status" value="1"/>
</dbReference>
<dbReference type="Gene3D" id="3.30.450.40">
    <property type="match status" value="1"/>
</dbReference>
<dbReference type="InterPro" id="IPR005467">
    <property type="entry name" value="His_kinase_dom"/>
</dbReference>
<dbReference type="EMBL" id="LYXU01000002">
    <property type="protein sequence ID" value="OBS26001.1"/>
    <property type="molecule type" value="Genomic_DNA"/>
</dbReference>
<feature type="compositionally biased region" description="Polar residues" evidence="5">
    <location>
        <begin position="1002"/>
        <end position="1014"/>
    </location>
</feature>
<feature type="region of interest" description="Disordered" evidence="5">
    <location>
        <begin position="408"/>
        <end position="454"/>
    </location>
</feature>
<dbReference type="SUPFAM" id="SSF47384">
    <property type="entry name" value="Homodimeric domain of signal transducing histidine kinase"/>
    <property type="match status" value="1"/>
</dbReference>
<dbReference type="GO" id="GO:0000155">
    <property type="term" value="F:phosphorelay sensor kinase activity"/>
    <property type="evidence" value="ECO:0007669"/>
    <property type="project" value="InterPro"/>
</dbReference>
<dbReference type="Gene3D" id="1.10.287.130">
    <property type="match status" value="1"/>
</dbReference>
<dbReference type="OMA" id="CIMSHLE"/>
<evidence type="ECO:0000259" key="7">
    <source>
        <dbReference type="PROSITE" id="PS50110"/>
    </source>
</evidence>
<dbReference type="Pfam" id="PF00072">
    <property type="entry name" value="Response_reg"/>
    <property type="match status" value="1"/>
</dbReference>
<proteinExistence type="predicted"/>
<dbReference type="PANTHER" id="PTHR43719:SF28">
    <property type="entry name" value="PEROXIDE STRESS-ACTIVATED HISTIDINE KINASE MAK1-RELATED"/>
    <property type="match status" value="1"/>
</dbReference>
<evidence type="ECO:0008006" key="10">
    <source>
        <dbReference type="Google" id="ProtNLM"/>
    </source>
</evidence>
<evidence type="ECO:0000256" key="2">
    <source>
        <dbReference type="ARBA" id="ARBA00022679"/>
    </source>
</evidence>
<feature type="region of interest" description="Disordered" evidence="5">
    <location>
        <begin position="944"/>
        <end position="964"/>
    </location>
</feature>
<evidence type="ECO:0000259" key="6">
    <source>
        <dbReference type="PROSITE" id="PS50109"/>
    </source>
</evidence>
<feature type="region of interest" description="Disordered" evidence="5">
    <location>
        <begin position="287"/>
        <end position="307"/>
    </location>
</feature>
<evidence type="ECO:0000256" key="3">
    <source>
        <dbReference type="ARBA" id="ARBA00022777"/>
    </source>
</evidence>
<organism evidence="8 9">
    <name type="scientific">Fusarium poae</name>
    <dbReference type="NCBI Taxonomy" id="36050"/>
    <lineage>
        <taxon>Eukaryota</taxon>
        <taxon>Fungi</taxon>
        <taxon>Dikarya</taxon>
        <taxon>Ascomycota</taxon>
        <taxon>Pezizomycotina</taxon>
        <taxon>Sordariomycetes</taxon>
        <taxon>Hypocreomycetidae</taxon>
        <taxon>Hypocreales</taxon>
        <taxon>Nectriaceae</taxon>
        <taxon>Fusarium</taxon>
    </lineage>
</organism>
<dbReference type="STRING" id="36050.A0A1B8AZZ5"/>
<dbReference type="PROSITE" id="PS50110">
    <property type="entry name" value="RESPONSE_REGULATORY"/>
    <property type="match status" value="1"/>
</dbReference>